<protein>
    <submittedName>
        <fullName evidence="1">EF2563 family selenium-dependent molybdenum hydroxylase system protein</fullName>
    </submittedName>
</protein>
<name>A0A9D1JJC5_9FIRM</name>
<evidence type="ECO:0000313" key="2">
    <source>
        <dbReference type="Proteomes" id="UP000823935"/>
    </source>
</evidence>
<dbReference type="SUPFAM" id="SSF51230">
    <property type="entry name" value="Single hybrid motif"/>
    <property type="match status" value="1"/>
</dbReference>
<dbReference type="NCBIfam" id="TIGR03309">
    <property type="entry name" value="matur_yqeB"/>
    <property type="match status" value="1"/>
</dbReference>
<accession>A0A9D1JJC5</accession>
<gene>
    <name evidence="1" type="ORF">IAB44_05285</name>
</gene>
<sequence length="276" mass="29478">MKRREQLIIVRGAGDIATGTIHRLVRCGYPVLALETASPSAIRRRAAFSEAVYDGRTQVEGIACVKAESLGEAFEIMKRGEAAVMTDPECRVLERIRPWALVDAVLAKKNLGTNRGMAAKTIALGPGFTAGEDVDLVIETMRGHNLGRIIQQGCAMANTGVPGIIAGFGKERVIYSPAAGRLHCLADIGDVVTAGQAVAVVEKDGVRTPVYTAISGLVRGMLREGYPVKEGLKMADVDPRESQKDNCFTISDKARCIAGSVLEGLLYLEARDDLPG</sequence>
<evidence type="ECO:0000313" key="1">
    <source>
        <dbReference type="EMBL" id="HIS30950.1"/>
    </source>
</evidence>
<reference evidence="1" key="2">
    <citation type="journal article" date="2021" name="PeerJ">
        <title>Extensive microbial diversity within the chicken gut microbiome revealed by metagenomics and culture.</title>
        <authorList>
            <person name="Gilroy R."/>
            <person name="Ravi A."/>
            <person name="Getino M."/>
            <person name="Pursley I."/>
            <person name="Horton D.L."/>
            <person name="Alikhan N.F."/>
            <person name="Baker D."/>
            <person name="Gharbi K."/>
            <person name="Hall N."/>
            <person name="Watson M."/>
            <person name="Adriaenssens E.M."/>
            <person name="Foster-Nyarko E."/>
            <person name="Jarju S."/>
            <person name="Secka A."/>
            <person name="Antonio M."/>
            <person name="Oren A."/>
            <person name="Chaudhuri R.R."/>
            <person name="La Ragione R."/>
            <person name="Hildebrand F."/>
            <person name="Pallen M.J."/>
        </authorList>
    </citation>
    <scope>NUCLEOTIDE SEQUENCE</scope>
    <source>
        <strain evidence="1">CHK190-19873</strain>
    </source>
</reference>
<dbReference type="InterPro" id="IPR011053">
    <property type="entry name" value="Single_hybrid_motif"/>
</dbReference>
<reference evidence="1" key="1">
    <citation type="submission" date="2020-10" db="EMBL/GenBank/DDBJ databases">
        <authorList>
            <person name="Gilroy R."/>
        </authorList>
    </citation>
    <scope>NUCLEOTIDE SEQUENCE</scope>
    <source>
        <strain evidence="1">CHK190-19873</strain>
    </source>
</reference>
<dbReference type="AlphaFoldDB" id="A0A9D1JJC5"/>
<proteinExistence type="predicted"/>
<organism evidence="1 2">
    <name type="scientific">Candidatus Limivivens intestinipullorum</name>
    <dbReference type="NCBI Taxonomy" id="2840858"/>
    <lineage>
        <taxon>Bacteria</taxon>
        <taxon>Bacillati</taxon>
        <taxon>Bacillota</taxon>
        <taxon>Clostridia</taxon>
        <taxon>Lachnospirales</taxon>
        <taxon>Lachnospiraceae</taxon>
        <taxon>Lachnospiraceae incertae sedis</taxon>
        <taxon>Candidatus Limivivens</taxon>
    </lineage>
</organism>
<dbReference type="EMBL" id="DVIQ01000025">
    <property type="protein sequence ID" value="HIS30950.1"/>
    <property type="molecule type" value="Genomic_DNA"/>
</dbReference>
<dbReference type="InterPro" id="IPR017695">
    <property type="entry name" value="Se-dep_Mo_hydrolase_YqeB"/>
</dbReference>
<comment type="caution">
    <text evidence="1">The sequence shown here is derived from an EMBL/GenBank/DDBJ whole genome shotgun (WGS) entry which is preliminary data.</text>
</comment>
<dbReference type="Proteomes" id="UP000823935">
    <property type="component" value="Unassembled WGS sequence"/>
</dbReference>